<keyword evidence="5" id="KW-0448">Lipopolysaccharide biosynthesis</keyword>
<dbReference type="InterPro" id="IPR029044">
    <property type="entry name" value="Nucleotide-diphossugar_trans"/>
</dbReference>
<evidence type="ECO:0000259" key="8">
    <source>
        <dbReference type="Pfam" id="PF00535"/>
    </source>
</evidence>
<dbReference type="AlphaFoldDB" id="A0A0G1T5K3"/>
<sequence>MMSTMTFNKSISVFFPAYNEEENIRDVVLEANEYLKPRFEDYEILVISCASTDRTNAITLELAKSIPQLSLVTKDVNTGYAGSLRTGFLNASKELIFYTDGDHQFDIKELDKLLPLIEKYDIVTGHKIKRNDPLMRLWMSWLYNRVMRLLFGLRGLKVKDVNCAFKLYKREVIKKVNFLPNLTQGVINTEIYVSALQNGYKIGEVPVNHYSRTKGSGGDAEIGPRGGRFFAFVRPVIIWRFLKDTFYLWRKVYGRTKQV</sequence>
<keyword evidence="4" id="KW-0812">Transmembrane</keyword>
<keyword evidence="7" id="KW-0472">Membrane</keyword>
<gene>
    <name evidence="9" type="ORF">UY02_C0008G0012</name>
</gene>
<evidence type="ECO:0000313" key="9">
    <source>
        <dbReference type="EMBL" id="KKU77032.1"/>
    </source>
</evidence>
<evidence type="ECO:0000256" key="2">
    <source>
        <dbReference type="ARBA" id="ARBA00022676"/>
    </source>
</evidence>
<dbReference type="SUPFAM" id="SSF53448">
    <property type="entry name" value="Nucleotide-diphospho-sugar transferases"/>
    <property type="match status" value="1"/>
</dbReference>
<evidence type="ECO:0000256" key="6">
    <source>
        <dbReference type="ARBA" id="ARBA00022989"/>
    </source>
</evidence>
<accession>A0A0G1T5K3</accession>
<dbReference type="EMBL" id="LCOK01000008">
    <property type="protein sequence ID" value="KKU77032.1"/>
    <property type="molecule type" value="Genomic_DNA"/>
</dbReference>
<name>A0A0G1T5K3_9BACT</name>
<dbReference type="Gene3D" id="3.90.550.10">
    <property type="entry name" value="Spore Coat Polysaccharide Biosynthesis Protein SpsA, Chain A"/>
    <property type="match status" value="1"/>
</dbReference>
<evidence type="ECO:0000256" key="3">
    <source>
        <dbReference type="ARBA" id="ARBA00022679"/>
    </source>
</evidence>
<keyword evidence="6" id="KW-1133">Transmembrane helix</keyword>
<dbReference type="InterPro" id="IPR050256">
    <property type="entry name" value="Glycosyltransferase_2"/>
</dbReference>
<dbReference type="Pfam" id="PF00535">
    <property type="entry name" value="Glycos_transf_2"/>
    <property type="match status" value="1"/>
</dbReference>
<dbReference type="CDD" id="cd04179">
    <property type="entry name" value="DPM_DPG-synthase_like"/>
    <property type="match status" value="1"/>
</dbReference>
<keyword evidence="1" id="KW-1003">Cell membrane</keyword>
<evidence type="ECO:0000256" key="4">
    <source>
        <dbReference type="ARBA" id="ARBA00022692"/>
    </source>
</evidence>
<evidence type="ECO:0000256" key="5">
    <source>
        <dbReference type="ARBA" id="ARBA00022985"/>
    </source>
</evidence>
<organism evidence="9 10">
    <name type="scientific">Candidatus Giovannonibacteria bacterium GW2011_GWB1_47_6b</name>
    <dbReference type="NCBI Taxonomy" id="1618655"/>
    <lineage>
        <taxon>Bacteria</taxon>
        <taxon>Candidatus Giovannoniibacteriota</taxon>
    </lineage>
</organism>
<dbReference type="InterPro" id="IPR001173">
    <property type="entry name" value="Glyco_trans_2-like"/>
</dbReference>
<proteinExistence type="predicted"/>
<dbReference type="GO" id="GO:0099621">
    <property type="term" value="F:undecaprenyl-phosphate 4-deoxy-4-formamido-L-arabinose transferase activity"/>
    <property type="evidence" value="ECO:0007669"/>
    <property type="project" value="TreeGrafter"/>
</dbReference>
<keyword evidence="3 9" id="KW-0808">Transferase</keyword>
<keyword evidence="2" id="KW-0328">Glycosyltransferase</keyword>
<dbReference type="GO" id="GO:0005886">
    <property type="term" value="C:plasma membrane"/>
    <property type="evidence" value="ECO:0007669"/>
    <property type="project" value="TreeGrafter"/>
</dbReference>
<evidence type="ECO:0000256" key="7">
    <source>
        <dbReference type="ARBA" id="ARBA00023136"/>
    </source>
</evidence>
<dbReference type="PANTHER" id="PTHR48090">
    <property type="entry name" value="UNDECAPRENYL-PHOSPHATE 4-DEOXY-4-FORMAMIDO-L-ARABINOSE TRANSFERASE-RELATED"/>
    <property type="match status" value="1"/>
</dbReference>
<dbReference type="PANTHER" id="PTHR48090:SF3">
    <property type="entry name" value="UNDECAPRENYL-PHOSPHATE 4-DEOXY-4-FORMAMIDO-L-ARABINOSE TRANSFERASE"/>
    <property type="match status" value="1"/>
</dbReference>
<reference evidence="9 10" key="1">
    <citation type="journal article" date="2015" name="Nature">
        <title>rRNA introns, odd ribosomes, and small enigmatic genomes across a large radiation of phyla.</title>
        <authorList>
            <person name="Brown C.T."/>
            <person name="Hug L.A."/>
            <person name="Thomas B.C."/>
            <person name="Sharon I."/>
            <person name="Castelle C.J."/>
            <person name="Singh A."/>
            <person name="Wilkins M.J."/>
            <person name="Williams K.H."/>
            <person name="Banfield J.F."/>
        </authorList>
    </citation>
    <scope>NUCLEOTIDE SEQUENCE [LARGE SCALE GENOMIC DNA]</scope>
</reference>
<protein>
    <submittedName>
        <fullName evidence="9">Glycosyltransferase</fullName>
    </submittedName>
</protein>
<evidence type="ECO:0000313" key="10">
    <source>
        <dbReference type="Proteomes" id="UP000034682"/>
    </source>
</evidence>
<evidence type="ECO:0000256" key="1">
    <source>
        <dbReference type="ARBA" id="ARBA00022475"/>
    </source>
</evidence>
<feature type="domain" description="Glycosyltransferase 2-like" evidence="8">
    <location>
        <begin position="12"/>
        <end position="175"/>
    </location>
</feature>
<dbReference type="Proteomes" id="UP000034682">
    <property type="component" value="Unassembled WGS sequence"/>
</dbReference>
<comment type="caution">
    <text evidence="9">The sequence shown here is derived from an EMBL/GenBank/DDBJ whole genome shotgun (WGS) entry which is preliminary data.</text>
</comment>
<dbReference type="GO" id="GO:0009103">
    <property type="term" value="P:lipopolysaccharide biosynthetic process"/>
    <property type="evidence" value="ECO:0007669"/>
    <property type="project" value="UniProtKB-KW"/>
</dbReference>